<feature type="compositionally biased region" description="Basic and acidic residues" evidence="1">
    <location>
        <begin position="140"/>
        <end position="149"/>
    </location>
</feature>
<dbReference type="AlphaFoldDB" id="A0A0G4EMC9"/>
<dbReference type="PhylomeDB" id="A0A0G4EMC9"/>
<gene>
    <name evidence="2" type="ORF">Vbra_7805</name>
</gene>
<evidence type="ECO:0000313" key="3">
    <source>
        <dbReference type="Proteomes" id="UP000041254"/>
    </source>
</evidence>
<dbReference type="EMBL" id="CDMY01000261">
    <property type="protein sequence ID" value="CEL98028.1"/>
    <property type="molecule type" value="Genomic_DNA"/>
</dbReference>
<dbReference type="Proteomes" id="UP000041254">
    <property type="component" value="Unassembled WGS sequence"/>
</dbReference>
<feature type="region of interest" description="Disordered" evidence="1">
    <location>
        <begin position="132"/>
        <end position="180"/>
    </location>
</feature>
<reference evidence="2 3" key="1">
    <citation type="submission" date="2014-11" db="EMBL/GenBank/DDBJ databases">
        <authorList>
            <person name="Zhu J."/>
            <person name="Qi W."/>
            <person name="Song R."/>
        </authorList>
    </citation>
    <scope>NUCLEOTIDE SEQUENCE [LARGE SCALE GENOMIC DNA]</scope>
</reference>
<organism evidence="2 3">
    <name type="scientific">Vitrella brassicaformis (strain CCMP3155)</name>
    <dbReference type="NCBI Taxonomy" id="1169540"/>
    <lineage>
        <taxon>Eukaryota</taxon>
        <taxon>Sar</taxon>
        <taxon>Alveolata</taxon>
        <taxon>Colpodellida</taxon>
        <taxon>Vitrellaceae</taxon>
        <taxon>Vitrella</taxon>
    </lineage>
</organism>
<feature type="region of interest" description="Disordered" evidence="1">
    <location>
        <begin position="60"/>
        <end position="114"/>
    </location>
</feature>
<name>A0A0G4EMC9_VITBC</name>
<proteinExistence type="predicted"/>
<protein>
    <submittedName>
        <fullName evidence="2">Uncharacterized protein</fullName>
    </submittedName>
</protein>
<evidence type="ECO:0000256" key="1">
    <source>
        <dbReference type="SAM" id="MobiDB-lite"/>
    </source>
</evidence>
<evidence type="ECO:0000313" key="2">
    <source>
        <dbReference type="EMBL" id="CEL98028.1"/>
    </source>
</evidence>
<keyword evidence="3" id="KW-1185">Reference proteome</keyword>
<sequence>MMASYRYEPAAYALEYAYPYLRPEEPHRPRLADPAPSFVRKTPGPVVFRGNQCGVMTTQTPLGPQRTRGASRHQQQQQQRPIDHAGLQVEETASSVGRYVPPPDTHNTYNGQDNGSGGLFGGMFSGLGSLLGGGRAAGAVREETRESPLNRRTNRRQKDDDRYAYGAQGGPYESRYRPFPRVDRQKDIEAYARELDNWKGFWEMELQERSEIQERLRFQLEERAAEREKRIERLH</sequence>
<dbReference type="VEuPathDB" id="CryptoDB:Vbra_7805"/>
<dbReference type="InParanoid" id="A0A0G4EMC9"/>
<accession>A0A0G4EMC9</accession>